<dbReference type="EMBL" id="PCRM01000014">
    <property type="protein sequence ID" value="PIP21838.1"/>
    <property type="molecule type" value="Genomic_DNA"/>
</dbReference>
<dbReference type="SUPFAM" id="SSF52540">
    <property type="entry name" value="P-loop containing nucleoside triphosphate hydrolases"/>
    <property type="match status" value="1"/>
</dbReference>
<dbReference type="Pfam" id="PF00005">
    <property type="entry name" value="ABC_tran"/>
    <property type="match status" value="1"/>
</dbReference>
<dbReference type="InterPro" id="IPR015854">
    <property type="entry name" value="ABC_transpr_LolD-like"/>
</dbReference>
<dbReference type="GO" id="GO:0005886">
    <property type="term" value="C:plasma membrane"/>
    <property type="evidence" value="ECO:0007669"/>
    <property type="project" value="UniProtKB-SubCell"/>
</dbReference>
<feature type="domain" description="ABC transporter" evidence="10">
    <location>
        <begin position="2"/>
        <end position="225"/>
    </location>
</feature>
<dbReference type="FunFam" id="3.40.50.300:FF:000056">
    <property type="entry name" value="Cell division ATP-binding protein FtsE"/>
    <property type="match status" value="1"/>
</dbReference>
<keyword evidence="7 9" id="KW-0472">Membrane</keyword>
<dbReference type="GO" id="GO:0005524">
    <property type="term" value="F:ATP binding"/>
    <property type="evidence" value="ECO:0007669"/>
    <property type="project" value="UniProtKB-UniRule"/>
</dbReference>
<keyword evidence="3 9" id="KW-1003">Cell membrane</keyword>
<keyword evidence="5 9" id="KW-0547">Nucleotide-binding</keyword>
<dbReference type="AlphaFoldDB" id="A0A2G9YRH4"/>
<evidence type="ECO:0000256" key="9">
    <source>
        <dbReference type="RuleBase" id="RU365094"/>
    </source>
</evidence>
<evidence type="ECO:0000256" key="2">
    <source>
        <dbReference type="ARBA" id="ARBA00020019"/>
    </source>
</evidence>
<dbReference type="PANTHER" id="PTHR24220:SF470">
    <property type="entry name" value="CELL DIVISION ATP-BINDING PROTEIN FTSE"/>
    <property type="match status" value="1"/>
</dbReference>
<evidence type="ECO:0000256" key="5">
    <source>
        <dbReference type="ARBA" id="ARBA00022741"/>
    </source>
</evidence>
<dbReference type="PANTHER" id="PTHR24220">
    <property type="entry name" value="IMPORT ATP-BINDING PROTEIN"/>
    <property type="match status" value="1"/>
</dbReference>
<name>A0A2G9YRH4_9BACT</name>
<evidence type="ECO:0000256" key="7">
    <source>
        <dbReference type="ARBA" id="ARBA00023136"/>
    </source>
</evidence>
<evidence type="ECO:0000256" key="6">
    <source>
        <dbReference type="ARBA" id="ARBA00022840"/>
    </source>
</evidence>
<accession>A0A2G9YRH4</accession>
<evidence type="ECO:0000256" key="8">
    <source>
        <dbReference type="ARBA" id="ARBA00023306"/>
    </source>
</evidence>
<dbReference type="InterPro" id="IPR027417">
    <property type="entry name" value="P-loop_NTPase"/>
</dbReference>
<dbReference type="GO" id="GO:0022857">
    <property type="term" value="F:transmembrane transporter activity"/>
    <property type="evidence" value="ECO:0007669"/>
    <property type="project" value="TreeGrafter"/>
</dbReference>
<dbReference type="NCBIfam" id="TIGR02673">
    <property type="entry name" value="FtsE"/>
    <property type="match status" value="1"/>
</dbReference>
<proteinExistence type="inferred from homology"/>
<comment type="caution">
    <text evidence="11">The sequence shown here is derived from an EMBL/GenBank/DDBJ whole genome shotgun (WGS) entry which is preliminary data.</text>
</comment>
<dbReference type="Proteomes" id="UP000231567">
    <property type="component" value="Unassembled WGS sequence"/>
</dbReference>
<evidence type="ECO:0000256" key="3">
    <source>
        <dbReference type="ARBA" id="ARBA00022475"/>
    </source>
</evidence>
<keyword evidence="6 9" id="KW-0067">ATP-binding</keyword>
<keyword evidence="8 9" id="KW-0131">Cell cycle</keyword>
<comment type="subunit">
    <text evidence="9">Homodimer. Forms a membrane-associated complex with FtsX.</text>
</comment>
<comment type="subcellular location">
    <subcellularLocation>
        <location evidence="9">Cell membrane</location>
        <topology evidence="9">Peripheral membrane protein</topology>
        <orientation evidence="9">Cytoplasmic side</orientation>
    </subcellularLocation>
</comment>
<evidence type="ECO:0000259" key="10">
    <source>
        <dbReference type="PROSITE" id="PS50893"/>
    </source>
</evidence>
<gene>
    <name evidence="9 11" type="primary">ftsE</name>
    <name evidence="11" type="ORF">COX39_00810</name>
</gene>
<evidence type="ECO:0000256" key="1">
    <source>
        <dbReference type="ARBA" id="ARBA00005417"/>
    </source>
</evidence>
<dbReference type="InterPro" id="IPR003593">
    <property type="entry name" value="AAA+_ATPase"/>
</dbReference>
<dbReference type="PROSITE" id="PS50893">
    <property type="entry name" value="ABC_TRANSPORTER_2"/>
    <property type="match status" value="1"/>
</dbReference>
<dbReference type="InterPro" id="IPR005286">
    <property type="entry name" value="Cell_div_FtsE"/>
</dbReference>
<reference evidence="11 12" key="1">
    <citation type="submission" date="2017-09" db="EMBL/GenBank/DDBJ databases">
        <title>Depth-based differentiation of microbial function through sediment-hosted aquifers and enrichment of novel symbionts in the deep terrestrial subsurface.</title>
        <authorList>
            <person name="Probst A.J."/>
            <person name="Ladd B."/>
            <person name="Jarett J.K."/>
            <person name="Geller-Mcgrath D.E."/>
            <person name="Sieber C.M."/>
            <person name="Emerson J.B."/>
            <person name="Anantharaman K."/>
            <person name="Thomas B.C."/>
            <person name="Malmstrom R."/>
            <person name="Stieglmeier M."/>
            <person name="Klingl A."/>
            <person name="Woyke T."/>
            <person name="Ryan C.M."/>
            <person name="Banfield J.F."/>
        </authorList>
    </citation>
    <scope>NUCLEOTIDE SEQUENCE [LARGE SCALE GENOMIC DNA]</scope>
    <source>
        <strain evidence="11">CG23_combo_of_CG06-09_8_20_14_all_40_13</strain>
    </source>
</reference>
<dbReference type="GO" id="GO:0051301">
    <property type="term" value="P:cell division"/>
    <property type="evidence" value="ECO:0007669"/>
    <property type="project" value="UniProtKB-UniRule"/>
</dbReference>
<evidence type="ECO:0000256" key="4">
    <source>
        <dbReference type="ARBA" id="ARBA00022618"/>
    </source>
</evidence>
<dbReference type="GO" id="GO:0016887">
    <property type="term" value="F:ATP hydrolysis activity"/>
    <property type="evidence" value="ECO:0007669"/>
    <property type="project" value="InterPro"/>
</dbReference>
<comment type="function">
    <text evidence="9">Part of the ABC transporter FtsEX involved in cellular division.</text>
</comment>
<organism evidence="11 12">
    <name type="scientific">Candidatus Nealsonbacteria bacterium CG23_combo_of_CG06-09_8_20_14_all_40_13</name>
    <dbReference type="NCBI Taxonomy" id="1974724"/>
    <lineage>
        <taxon>Bacteria</taxon>
        <taxon>Candidatus Nealsoniibacteriota</taxon>
    </lineage>
</organism>
<sequence>MIEFNEVSKKYGQIIALYKVNLKIKRGEFVCLVGPSGAGKSTVLRLLIREEKPTKGHIAIAGRDINRLRHKELPFLRRKIGMVFQDYKLLPNKNVCENVAYALEVCDATKGEIAHKVPKIIELVGLAERTNSYPKELSGGEEQRVSIARALVHAPRLLIADEPTGNLDHDNAREIVQLLLKINQAGTTVILATHNRDIVNNLRKRVVTMREGKIISDQMQGKYII</sequence>
<dbReference type="Gene3D" id="3.40.50.300">
    <property type="entry name" value="P-loop containing nucleotide triphosphate hydrolases"/>
    <property type="match status" value="1"/>
</dbReference>
<evidence type="ECO:0000313" key="12">
    <source>
        <dbReference type="Proteomes" id="UP000231567"/>
    </source>
</evidence>
<protein>
    <recommendedName>
        <fullName evidence="2 9">Cell division ATP-binding protein FtsE</fullName>
    </recommendedName>
</protein>
<evidence type="ECO:0000313" key="11">
    <source>
        <dbReference type="EMBL" id="PIP21838.1"/>
    </source>
</evidence>
<comment type="similarity">
    <text evidence="1 9">Belongs to the ABC transporter superfamily.</text>
</comment>
<keyword evidence="4 9" id="KW-0132">Cell division</keyword>
<dbReference type="SMART" id="SM00382">
    <property type="entry name" value="AAA"/>
    <property type="match status" value="1"/>
</dbReference>
<dbReference type="InterPro" id="IPR003439">
    <property type="entry name" value="ABC_transporter-like_ATP-bd"/>
</dbReference>